<dbReference type="PRINTS" id="PR01228">
    <property type="entry name" value="EGGSHELL"/>
</dbReference>
<feature type="domain" description="Pre-mRNA polyadenylation factor Fip1" evidence="6">
    <location>
        <begin position="142"/>
        <end position="185"/>
    </location>
</feature>
<dbReference type="AlphaFoldDB" id="A0A6A6HPE0"/>
<evidence type="ECO:0000256" key="5">
    <source>
        <dbReference type="SAM" id="MobiDB-lite"/>
    </source>
</evidence>
<feature type="region of interest" description="Disordered" evidence="5">
    <location>
        <begin position="1"/>
        <end position="139"/>
    </location>
</feature>
<feature type="compositionally biased region" description="Polar residues" evidence="5">
    <location>
        <begin position="85"/>
        <end position="104"/>
    </location>
</feature>
<feature type="region of interest" description="Disordered" evidence="5">
    <location>
        <begin position="293"/>
        <end position="319"/>
    </location>
</feature>
<reference evidence="7" key="1">
    <citation type="journal article" date="2020" name="Stud. Mycol.">
        <title>101 Dothideomycetes genomes: a test case for predicting lifestyles and emergence of pathogens.</title>
        <authorList>
            <person name="Haridas S."/>
            <person name="Albert R."/>
            <person name="Binder M."/>
            <person name="Bloem J."/>
            <person name="Labutti K."/>
            <person name="Salamov A."/>
            <person name="Andreopoulos B."/>
            <person name="Baker S."/>
            <person name="Barry K."/>
            <person name="Bills G."/>
            <person name="Bluhm B."/>
            <person name="Cannon C."/>
            <person name="Castanera R."/>
            <person name="Culley D."/>
            <person name="Daum C."/>
            <person name="Ezra D."/>
            <person name="Gonzalez J."/>
            <person name="Henrissat B."/>
            <person name="Kuo A."/>
            <person name="Liang C."/>
            <person name="Lipzen A."/>
            <person name="Lutzoni F."/>
            <person name="Magnuson J."/>
            <person name="Mondo S."/>
            <person name="Nolan M."/>
            <person name="Ohm R."/>
            <person name="Pangilinan J."/>
            <person name="Park H.-J."/>
            <person name="Ramirez L."/>
            <person name="Alfaro M."/>
            <person name="Sun H."/>
            <person name="Tritt A."/>
            <person name="Yoshinaga Y."/>
            <person name="Zwiers L.-H."/>
            <person name="Turgeon B."/>
            <person name="Goodwin S."/>
            <person name="Spatafora J."/>
            <person name="Crous P."/>
            <person name="Grigoriev I."/>
        </authorList>
    </citation>
    <scope>NUCLEOTIDE SEQUENCE</scope>
    <source>
        <strain evidence="7">Tuck. ex Michener</strain>
    </source>
</reference>
<proteinExistence type="inferred from homology"/>
<dbReference type="GO" id="GO:0005847">
    <property type="term" value="C:mRNA cleavage and polyadenylation specificity factor complex"/>
    <property type="evidence" value="ECO:0007669"/>
    <property type="project" value="TreeGrafter"/>
</dbReference>
<feature type="region of interest" description="Disordered" evidence="5">
    <location>
        <begin position="216"/>
        <end position="245"/>
    </location>
</feature>
<evidence type="ECO:0000313" key="8">
    <source>
        <dbReference type="Proteomes" id="UP000800092"/>
    </source>
</evidence>
<dbReference type="GO" id="GO:0006397">
    <property type="term" value="P:mRNA processing"/>
    <property type="evidence" value="ECO:0007669"/>
    <property type="project" value="UniProtKB-KW"/>
</dbReference>
<evidence type="ECO:0000256" key="2">
    <source>
        <dbReference type="ARBA" id="ARBA00007459"/>
    </source>
</evidence>
<keyword evidence="4" id="KW-0539">Nucleus</keyword>
<evidence type="ECO:0000256" key="1">
    <source>
        <dbReference type="ARBA" id="ARBA00004123"/>
    </source>
</evidence>
<dbReference type="InterPro" id="IPR007854">
    <property type="entry name" value="Fip1_dom"/>
</dbReference>
<dbReference type="EMBL" id="ML991771">
    <property type="protein sequence ID" value="KAF2239881.1"/>
    <property type="molecule type" value="Genomic_DNA"/>
</dbReference>
<protein>
    <submittedName>
        <fullName evidence="7">Fip1-domain-containing protein</fullName>
    </submittedName>
</protein>
<keyword evidence="3" id="KW-0507">mRNA processing</keyword>
<feature type="compositionally biased region" description="Acidic residues" evidence="5">
    <location>
        <begin position="1"/>
        <end position="10"/>
    </location>
</feature>
<evidence type="ECO:0000259" key="6">
    <source>
        <dbReference type="Pfam" id="PF05182"/>
    </source>
</evidence>
<comment type="similarity">
    <text evidence="2">Belongs to the FIP1 family.</text>
</comment>
<evidence type="ECO:0000313" key="7">
    <source>
        <dbReference type="EMBL" id="KAF2239881.1"/>
    </source>
</evidence>
<dbReference type="InterPro" id="IPR051187">
    <property type="entry name" value="Pre-mRNA_3'-end_processing_reg"/>
</dbReference>
<evidence type="ECO:0000256" key="4">
    <source>
        <dbReference type="ARBA" id="ARBA00023242"/>
    </source>
</evidence>
<dbReference type="PANTHER" id="PTHR13484:SF0">
    <property type="entry name" value="PRE-MRNA 3'-END-PROCESSING FACTOR FIP1"/>
    <property type="match status" value="1"/>
</dbReference>
<evidence type="ECO:0000256" key="3">
    <source>
        <dbReference type="ARBA" id="ARBA00022664"/>
    </source>
</evidence>
<comment type="subcellular location">
    <subcellularLocation>
        <location evidence="1">Nucleus</location>
    </subcellularLocation>
</comment>
<sequence length="358" mass="36433">MEEEDDDLYAPEDPGATAGKAPNSSESTNGPSTQVKTENMEDAEEEDSDSDSDIDIIVEKKDGTVEPPQSRRRVPQSEPVRLSSEKPSQPTAPPKTTDTPQTTRAAIPTKSGANYPEVRTSSVDVEANPTYPPAGKPITDIDIDTDLAEHNKPWRLPGADQSDYFNYGFDEFTWTMYCMRQKGMRDTLTAQREESTNFQKMLAGGAGMPGMPPIPGMPGADGSGAGAAGGGAGGDGGGGAGGAAAAAGGMPAMPGMPNMSPEMMTEMMGEMMAQGITDPSQLDFNTFMNKLQQMQQGGGGGGMQGAPQGPSGFGGGQGGGQMGYGGSGYGGGGYGGGGGGGYGGGGGGGGRGRGGRRW</sequence>
<dbReference type="Pfam" id="PF05182">
    <property type="entry name" value="Fip1"/>
    <property type="match status" value="1"/>
</dbReference>
<dbReference type="PANTHER" id="PTHR13484">
    <property type="entry name" value="FIP1-LIKE 1 PROTEIN"/>
    <property type="match status" value="1"/>
</dbReference>
<organism evidence="7 8">
    <name type="scientific">Viridothelium virens</name>
    <name type="common">Speckled blister lichen</name>
    <name type="synonym">Trypethelium virens</name>
    <dbReference type="NCBI Taxonomy" id="1048519"/>
    <lineage>
        <taxon>Eukaryota</taxon>
        <taxon>Fungi</taxon>
        <taxon>Dikarya</taxon>
        <taxon>Ascomycota</taxon>
        <taxon>Pezizomycotina</taxon>
        <taxon>Dothideomycetes</taxon>
        <taxon>Dothideomycetes incertae sedis</taxon>
        <taxon>Trypetheliales</taxon>
        <taxon>Trypetheliaceae</taxon>
        <taxon>Viridothelium</taxon>
    </lineage>
</organism>
<feature type="compositionally biased region" description="Acidic residues" evidence="5">
    <location>
        <begin position="40"/>
        <end position="56"/>
    </location>
</feature>
<name>A0A6A6HPE0_VIRVR</name>
<gene>
    <name evidence="7" type="ORF">EV356DRAFT_495694</name>
</gene>
<feature type="compositionally biased region" description="Polar residues" evidence="5">
    <location>
        <begin position="22"/>
        <end position="37"/>
    </location>
</feature>
<keyword evidence="8" id="KW-1185">Reference proteome</keyword>
<dbReference type="Proteomes" id="UP000800092">
    <property type="component" value="Unassembled WGS sequence"/>
</dbReference>
<feature type="compositionally biased region" description="Gly residues" evidence="5">
    <location>
        <begin position="219"/>
        <end position="242"/>
    </location>
</feature>
<dbReference type="OrthoDB" id="1917198at2759"/>
<accession>A0A6A6HPE0</accession>